<name>A0A9Y1FM60_9ARCH</name>
<sequence>MTFSHAKEWEVLDSTERSKGRATAPLMTPAGKRSPCARPIFIQPTASL</sequence>
<organism evidence="2">
    <name type="scientific">Candidatus Heimdallarchaeum endolithica</name>
    <dbReference type="NCBI Taxonomy" id="2876572"/>
    <lineage>
        <taxon>Archaea</taxon>
        <taxon>Promethearchaeati</taxon>
        <taxon>Candidatus Heimdallarchaeota</taxon>
        <taxon>Candidatus Heimdallarchaeia (ex Rinke et al. 2021) (nom. nud.)</taxon>
        <taxon>Candidatus Heimdallarchaeales</taxon>
        <taxon>Candidatus Heimdallarchaeaceae</taxon>
        <taxon>Candidatus Heimdallarchaeum</taxon>
    </lineage>
</organism>
<protein>
    <submittedName>
        <fullName evidence="2">Uncharacterized protein</fullName>
    </submittedName>
</protein>
<dbReference type="AlphaFoldDB" id="A0A9Y1FM60"/>
<dbReference type="EMBL" id="CP084167">
    <property type="protein sequence ID" value="UJG42342.1"/>
    <property type="molecule type" value="Genomic_DNA"/>
</dbReference>
<dbReference type="Proteomes" id="UP001200513">
    <property type="component" value="Chromosome"/>
</dbReference>
<gene>
    <name evidence="2" type="ORF">K9W46_07985</name>
</gene>
<evidence type="ECO:0000313" key="2">
    <source>
        <dbReference type="EMBL" id="UJG42342.1"/>
    </source>
</evidence>
<feature type="compositionally biased region" description="Basic and acidic residues" evidence="1">
    <location>
        <begin position="1"/>
        <end position="19"/>
    </location>
</feature>
<reference evidence="2" key="1">
    <citation type="journal article" date="2022" name="Nat. Microbiol.">
        <title>Unique mobile elements and scalable gene flow at the prokaryote-eukaryote boundary revealed by circularized Asgard archaea genomes.</title>
        <authorList>
            <person name="Wu F."/>
            <person name="Speth D.R."/>
            <person name="Philosof A."/>
            <person name="Cremiere A."/>
            <person name="Narayanan A."/>
            <person name="Barco R.A."/>
            <person name="Connon S.A."/>
            <person name="Amend J.P."/>
            <person name="Antoshechkin I.A."/>
            <person name="Orphan V.J."/>
        </authorList>
    </citation>
    <scope>NUCLEOTIDE SEQUENCE</scope>
    <source>
        <strain evidence="2">PR6</strain>
    </source>
</reference>
<proteinExistence type="predicted"/>
<evidence type="ECO:0000256" key="1">
    <source>
        <dbReference type="SAM" id="MobiDB-lite"/>
    </source>
</evidence>
<accession>A0A9Y1FM60</accession>
<feature type="region of interest" description="Disordered" evidence="1">
    <location>
        <begin position="1"/>
        <end position="38"/>
    </location>
</feature>